<dbReference type="InterPro" id="IPR051783">
    <property type="entry name" value="NAD(P)-dependent_oxidoreduct"/>
</dbReference>
<dbReference type="SUPFAM" id="SSF51735">
    <property type="entry name" value="NAD(P)-binding Rossmann-fold domains"/>
    <property type="match status" value="1"/>
</dbReference>
<feature type="domain" description="NAD-dependent epimerase/dehydratase" evidence="1">
    <location>
        <begin position="13"/>
        <end position="204"/>
    </location>
</feature>
<dbReference type="InterPro" id="IPR001509">
    <property type="entry name" value="Epimerase_deHydtase"/>
</dbReference>
<dbReference type="AlphaFoldDB" id="A0A193FUM0"/>
<evidence type="ECO:0000313" key="3">
    <source>
        <dbReference type="Proteomes" id="UP000092213"/>
    </source>
</evidence>
<dbReference type="InterPro" id="IPR036291">
    <property type="entry name" value="NAD(P)-bd_dom_sf"/>
</dbReference>
<dbReference type="STRING" id="463025.BAU08_08305"/>
<dbReference type="EMBL" id="CP016171">
    <property type="protein sequence ID" value="ANN71335.1"/>
    <property type="molecule type" value="Genomic_DNA"/>
</dbReference>
<sequence>MDAGARAGQDERILLVGGGDLGQRVARRLQEDIAPAAAVWGLRRSPPAVSAGSIQWLAADVTRPDTLRQLPPDMTRVVIALSPGRREESAYRAVFLDGLRHVVRQLDRRGLRRLVFVSSSAVYGDHGGDWVDEATPPAPLGMNGAVLLQAEQWLHAQDLPATVLRLSGLYGPGRLQLLERLRAGQARVPRDIPHWANRMHADDAAGAIAHLLMLPAAQPLYLGSDDTPLPLDVLYDHLADRLGCARPAPGPAPAGVGSKKLRNARLRASGCPLAWPDARAGYDALMMLRESQ</sequence>
<name>A0A193FUM0_9BORD</name>
<dbReference type="Pfam" id="PF01370">
    <property type="entry name" value="Epimerase"/>
    <property type="match status" value="1"/>
</dbReference>
<accession>A0A193FUM0</accession>
<evidence type="ECO:0000259" key="1">
    <source>
        <dbReference type="Pfam" id="PF01370"/>
    </source>
</evidence>
<dbReference type="RefSeq" id="WP_066668902.1">
    <property type="nucleotide sequence ID" value="NZ_CP016171.1"/>
</dbReference>
<gene>
    <name evidence="2" type="ORF">BAU08_08305</name>
</gene>
<proteinExistence type="predicted"/>
<dbReference type="PANTHER" id="PTHR48079:SF6">
    <property type="entry name" value="NAD(P)-BINDING DOMAIN-CONTAINING PROTEIN-RELATED"/>
    <property type="match status" value="1"/>
</dbReference>
<dbReference type="GO" id="GO:0005737">
    <property type="term" value="C:cytoplasm"/>
    <property type="evidence" value="ECO:0007669"/>
    <property type="project" value="TreeGrafter"/>
</dbReference>
<organism evidence="2 3">
    <name type="scientific">Bordetella bronchialis</name>
    <dbReference type="NCBI Taxonomy" id="463025"/>
    <lineage>
        <taxon>Bacteria</taxon>
        <taxon>Pseudomonadati</taxon>
        <taxon>Pseudomonadota</taxon>
        <taxon>Betaproteobacteria</taxon>
        <taxon>Burkholderiales</taxon>
        <taxon>Alcaligenaceae</taxon>
        <taxon>Bordetella</taxon>
    </lineage>
</organism>
<protein>
    <submittedName>
        <fullName evidence="2">NAD(P)-dependent oxidoreductase</fullName>
    </submittedName>
</protein>
<dbReference type="GO" id="GO:0004029">
    <property type="term" value="F:aldehyde dehydrogenase (NAD+) activity"/>
    <property type="evidence" value="ECO:0007669"/>
    <property type="project" value="TreeGrafter"/>
</dbReference>
<dbReference type="PANTHER" id="PTHR48079">
    <property type="entry name" value="PROTEIN YEEZ"/>
    <property type="match status" value="1"/>
</dbReference>
<reference evidence="2 3" key="1">
    <citation type="submission" date="2016-06" db="EMBL/GenBank/DDBJ databases">
        <title>Complete genome sequences of Bordetella bronchialis and Bordetella flabilis.</title>
        <authorList>
            <person name="LiPuma J.J."/>
            <person name="Spilker T."/>
        </authorList>
    </citation>
    <scope>NUCLEOTIDE SEQUENCE [LARGE SCALE GENOMIC DNA]</scope>
    <source>
        <strain evidence="2 3">AU17976</strain>
    </source>
</reference>
<dbReference type="Proteomes" id="UP000092213">
    <property type="component" value="Chromosome"/>
</dbReference>
<evidence type="ECO:0000313" key="2">
    <source>
        <dbReference type="EMBL" id="ANN71335.1"/>
    </source>
</evidence>
<dbReference type="Gene3D" id="3.40.50.720">
    <property type="entry name" value="NAD(P)-binding Rossmann-like Domain"/>
    <property type="match status" value="1"/>
</dbReference>